<evidence type="ECO:0008006" key="4">
    <source>
        <dbReference type="Google" id="ProtNLM"/>
    </source>
</evidence>
<name>A0AAW8Q2G9_VIBPH</name>
<dbReference type="Proteomes" id="UP001253193">
    <property type="component" value="Unassembled WGS sequence"/>
</dbReference>
<proteinExistence type="predicted"/>
<feature type="chain" id="PRO_5043712482" description="Secreted protein" evidence="1">
    <location>
        <begin position="25"/>
        <end position="205"/>
    </location>
</feature>
<accession>A0AAW8Q2G9</accession>
<dbReference type="RefSeq" id="WP_311020384.1">
    <property type="nucleotide sequence ID" value="NZ_JAUHGG010000003.1"/>
</dbReference>
<organism evidence="2 3">
    <name type="scientific">Vibrio parahaemolyticus</name>
    <dbReference type="NCBI Taxonomy" id="670"/>
    <lineage>
        <taxon>Bacteria</taxon>
        <taxon>Pseudomonadati</taxon>
        <taxon>Pseudomonadota</taxon>
        <taxon>Gammaproteobacteria</taxon>
        <taxon>Vibrionales</taxon>
        <taxon>Vibrionaceae</taxon>
        <taxon>Vibrio</taxon>
    </lineage>
</organism>
<evidence type="ECO:0000313" key="2">
    <source>
        <dbReference type="EMBL" id="MDS1821490.1"/>
    </source>
</evidence>
<evidence type="ECO:0000313" key="3">
    <source>
        <dbReference type="Proteomes" id="UP001253193"/>
    </source>
</evidence>
<gene>
    <name evidence="2" type="ORF">QX249_12530</name>
</gene>
<dbReference type="AlphaFoldDB" id="A0AAW8Q2G9"/>
<dbReference type="EMBL" id="JAUHGG010000003">
    <property type="protein sequence ID" value="MDS1821490.1"/>
    <property type="molecule type" value="Genomic_DNA"/>
</dbReference>
<reference evidence="2" key="1">
    <citation type="submission" date="2023-06" db="EMBL/GenBank/DDBJ databases">
        <title>Genomic Diversity of Vibrio spp. and Metagenomic Analysis of Pathogens in Florida Gulf Coastal Waters Following Hurricane Ian.</title>
        <authorList>
            <person name="Brumfield K.D."/>
        </authorList>
    </citation>
    <scope>NUCLEOTIDE SEQUENCE</scope>
    <source>
        <strain evidence="2">WBS2B-138</strain>
    </source>
</reference>
<keyword evidence="1" id="KW-0732">Signal</keyword>
<feature type="signal peptide" evidence="1">
    <location>
        <begin position="1"/>
        <end position="24"/>
    </location>
</feature>
<comment type="caution">
    <text evidence="2">The sequence shown here is derived from an EMBL/GenBank/DDBJ whole genome shotgun (WGS) entry which is preliminary data.</text>
</comment>
<sequence>MKISAISTMVLVSTLLVPPISVSAKSINTDSKSTIFNRSINKGTQNAAGGVSMNISGVSTPTAPPKVPVKVCDGGYQYEPSYDVCAKYTDSSYVCEDGYNLKGELCEGKDILPYSRGNSIQEKDYGNEVIWRINGSIVSRSLMTTIQYGGKTYTFGKWQGYGDHGEASYSLAIPVTKAPSYSCPFGYNVYQDTCRTTKPYKIEYQ</sequence>
<protein>
    <recommendedName>
        <fullName evidence="4">Secreted protein</fullName>
    </recommendedName>
</protein>
<evidence type="ECO:0000256" key="1">
    <source>
        <dbReference type="SAM" id="SignalP"/>
    </source>
</evidence>